<proteinExistence type="predicted"/>
<name>A0ABX7Y535_9ACTN</name>
<dbReference type="InterPro" id="IPR016024">
    <property type="entry name" value="ARM-type_fold"/>
</dbReference>
<dbReference type="Proteomes" id="UP000678513">
    <property type="component" value="Chromosome"/>
</dbReference>
<dbReference type="SUPFAM" id="SSF48371">
    <property type="entry name" value="ARM repeat"/>
    <property type="match status" value="1"/>
</dbReference>
<evidence type="ECO:0008006" key="3">
    <source>
        <dbReference type="Google" id="ProtNLM"/>
    </source>
</evidence>
<evidence type="ECO:0000313" key="2">
    <source>
        <dbReference type="Proteomes" id="UP000678513"/>
    </source>
</evidence>
<keyword evidence="2" id="KW-1185">Reference proteome</keyword>
<organism evidence="1 2">
    <name type="scientific">Arachnia rubra</name>
    <dbReference type="NCBI Taxonomy" id="1547448"/>
    <lineage>
        <taxon>Bacteria</taxon>
        <taxon>Bacillati</taxon>
        <taxon>Actinomycetota</taxon>
        <taxon>Actinomycetes</taxon>
        <taxon>Propionibacteriales</taxon>
        <taxon>Propionibacteriaceae</taxon>
        <taxon>Arachnia</taxon>
    </lineage>
</organism>
<protein>
    <recommendedName>
        <fullName evidence="3">HEAT repeat domain-containing protein</fullName>
    </recommendedName>
</protein>
<dbReference type="Gene3D" id="1.25.40.290">
    <property type="entry name" value="ARM repeat domains"/>
    <property type="match status" value="1"/>
</dbReference>
<accession>A0ABX7Y535</accession>
<reference evidence="1 2" key="1">
    <citation type="submission" date="2021-03" db="EMBL/GenBank/DDBJ databases">
        <title>Human Oral Microbial Genomes.</title>
        <authorList>
            <person name="Johnston C.D."/>
            <person name="Chen T."/>
            <person name="Dewhirst F.E."/>
        </authorList>
    </citation>
    <scope>NUCLEOTIDE SEQUENCE [LARGE SCALE GENOMIC DNA]</scope>
    <source>
        <strain evidence="1 2">DSMZ 100122</strain>
    </source>
</reference>
<dbReference type="EMBL" id="CP072384">
    <property type="protein sequence ID" value="QUC08302.1"/>
    <property type="molecule type" value="Genomic_DNA"/>
</dbReference>
<gene>
    <name evidence="1" type="ORF">J5A65_00665</name>
</gene>
<dbReference type="RefSeq" id="WP_212324012.1">
    <property type="nucleotide sequence ID" value="NZ_AP024463.1"/>
</dbReference>
<evidence type="ECO:0000313" key="1">
    <source>
        <dbReference type="EMBL" id="QUC08302.1"/>
    </source>
</evidence>
<sequence>MLDTLKDDPSRFVQKSVANNVNDYLKDNRSAALALLGRWTDDPSPQRRWIIRHALRNETKRGTAEAAEILSTY</sequence>